<keyword evidence="4 10" id="KW-0479">Metal-binding</keyword>
<sequence>MNNPYLPYPVRIADVRVETEDKNLRSYWLSFENKEDAAAFRYEPGQFAELSIAGLGEIPIGIASSPTEGDTLLFTVNKTGVVTTKLHNMQPGDVMGVRGPLGKSYPLAASEGKNIVIIAGGFAVTTLRATMVWLLNPENRPKYGDITFIYGARAPGMLLYKDELTAWQGRDDVRCHITVDRPAEGWDGIVGFVPTVTEQAAPSPDNAVALVCGPPIMIKYTQPVLDKLGWQADQILLSLENRMKCGIGICGRCNVGPYMVCKDGPVFTKAELDHLPKEY</sequence>
<evidence type="ECO:0000256" key="2">
    <source>
        <dbReference type="ARBA" id="ARBA00022630"/>
    </source>
</evidence>
<dbReference type="InterPro" id="IPR017938">
    <property type="entry name" value="Riboflavin_synthase-like_b-brl"/>
</dbReference>
<feature type="domain" description="FAD-binding FR-type" evidence="11">
    <location>
        <begin position="5"/>
        <end position="107"/>
    </location>
</feature>
<comment type="cofactor">
    <cofactor evidence="9">
        <name>[2Fe-2S] cluster</name>
        <dbReference type="ChEBI" id="CHEBI:190135"/>
    </cofactor>
</comment>
<reference evidence="12 13" key="1">
    <citation type="submission" date="2020-02" db="EMBL/GenBank/DDBJ databases">
        <title>Comparative genomics of sulfur disproportionating microorganisms.</title>
        <authorList>
            <person name="Ward L.M."/>
            <person name="Bertran E."/>
            <person name="Johnston D.T."/>
        </authorList>
    </citation>
    <scope>NUCLEOTIDE SEQUENCE [LARGE SCALE GENOMIC DNA]</scope>
    <source>
        <strain evidence="12 13">DSM 3696</strain>
    </source>
</reference>
<accession>A0A7K3NGW8</accession>
<evidence type="ECO:0000313" key="13">
    <source>
        <dbReference type="Proteomes" id="UP000469724"/>
    </source>
</evidence>
<keyword evidence="8 10" id="KW-0411">Iron-sulfur</keyword>
<dbReference type="Gene3D" id="2.10.240.10">
    <property type="entry name" value="Dihydroorotate dehydrogenase, electron transfer subunit"/>
    <property type="match status" value="1"/>
</dbReference>
<dbReference type="Proteomes" id="UP000469724">
    <property type="component" value="Unassembled WGS sequence"/>
</dbReference>
<dbReference type="PANTHER" id="PTHR43513">
    <property type="entry name" value="DIHYDROOROTATE DEHYDROGENASE B (NAD(+)), ELECTRON TRANSFER SUBUNIT"/>
    <property type="match status" value="1"/>
</dbReference>
<dbReference type="InterPro" id="IPR019480">
    <property type="entry name" value="Dihydroorotate_DH_Fe-S-bd"/>
</dbReference>
<keyword evidence="3 10" id="KW-0001">2Fe-2S</keyword>
<evidence type="ECO:0000256" key="8">
    <source>
        <dbReference type="ARBA" id="ARBA00023014"/>
    </source>
</evidence>
<dbReference type="Gene3D" id="2.40.30.10">
    <property type="entry name" value="Translation factors"/>
    <property type="match status" value="1"/>
</dbReference>
<keyword evidence="7 10" id="KW-0408">Iron</keyword>
<proteinExistence type="predicted"/>
<comment type="caution">
    <text evidence="12">The sequence shown here is derived from an EMBL/GenBank/DDBJ whole genome shotgun (WGS) entry which is preliminary data.</text>
</comment>
<keyword evidence="6" id="KW-0249">Electron transport</keyword>
<dbReference type="InterPro" id="IPR001433">
    <property type="entry name" value="OxRdtase_FAD/NAD-bd"/>
</dbReference>
<feature type="binding site" evidence="10">
    <location>
        <position position="261"/>
    </location>
    <ligand>
        <name>[2Fe-2S] cluster</name>
        <dbReference type="ChEBI" id="CHEBI:190135"/>
    </ligand>
</feature>
<evidence type="ECO:0000256" key="4">
    <source>
        <dbReference type="ARBA" id="ARBA00022723"/>
    </source>
</evidence>
<evidence type="ECO:0000313" key="12">
    <source>
        <dbReference type="EMBL" id="NDY55440.1"/>
    </source>
</evidence>
<dbReference type="PRINTS" id="PR00406">
    <property type="entry name" value="CYTB5RDTASE"/>
</dbReference>
<feature type="binding site" evidence="10">
    <location>
        <position position="250"/>
    </location>
    <ligand>
        <name>[2Fe-2S] cluster</name>
        <dbReference type="ChEBI" id="CHEBI:190135"/>
    </ligand>
</feature>
<dbReference type="GO" id="GO:0006221">
    <property type="term" value="P:pyrimidine nucleotide biosynthetic process"/>
    <property type="evidence" value="ECO:0007669"/>
    <property type="project" value="InterPro"/>
</dbReference>
<comment type="cofactor">
    <cofactor evidence="10">
        <name>[2Fe-2S] cluster</name>
        <dbReference type="ChEBI" id="CHEBI:190135"/>
    </cofactor>
    <text evidence="10">Binds 1 [2Fe-2S] cluster per subunit.</text>
</comment>
<dbReference type="PROSITE" id="PS51384">
    <property type="entry name" value="FAD_FR"/>
    <property type="match status" value="1"/>
</dbReference>
<keyword evidence="13" id="KW-1185">Reference proteome</keyword>
<evidence type="ECO:0000259" key="11">
    <source>
        <dbReference type="PROSITE" id="PS51384"/>
    </source>
</evidence>
<keyword evidence="5" id="KW-0274">FAD</keyword>
<dbReference type="GO" id="GO:0046872">
    <property type="term" value="F:metal ion binding"/>
    <property type="evidence" value="ECO:0007669"/>
    <property type="project" value="UniProtKB-KW"/>
</dbReference>
<dbReference type="InterPro" id="IPR037117">
    <property type="entry name" value="Dihydroorotate_DH_ele_sf"/>
</dbReference>
<protein>
    <submittedName>
        <fullName evidence="12">Heterodisulfide reductase subunit F</fullName>
    </submittedName>
</protein>
<feature type="binding site" evidence="10">
    <location>
        <position position="253"/>
    </location>
    <ligand>
        <name>[2Fe-2S] cluster</name>
        <dbReference type="ChEBI" id="CHEBI:190135"/>
    </ligand>
</feature>
<dbReference type="GO" id="GO:0051537">
    <property type="term" value="F:2 iron, 2 sulfur cluster binding"/>
    <property type="evidence" value="ECO:0007669"/>
    <property type="project" value="UniProtKB-KW"/>
</dbReference>
<dbReference type="Pfam" id="PF10418">
    <property type="entry name" value="DHODB_Fe-S_bind"/>
    <property type="match status" value="1"/>
</dbReference>
<dbReference type="InterPro" id="IPR039261">
    <property type="entry name" value="FNR_nucleotide-bd"/>
</dbReference>
<dbReference type="SUPFAM" id="SSF63380">
    <property type="entry name" value="Riboflavin synthase domain-like"/>
    <property type="match status" value="1"/>
</dbReference>
<dbReference type="AlphaFoldDB" id="A0A7K3NGW8"/>
<dbReference type="PANTHER" id="PTHR43513:SF1">
    <property type="entry name" value="ANAEROBIC SULFITE REDUCTASE SUBUNIT B"/>
    <property type="match status" value="1"/>
</dbReference>
<dbReference type="SUPFAM" id="SSF52343">
    <property type="entry name" value="Ferredoxin reductase-like, C-terminal NADP-linked domain"/>
    <property type="match status" value="1"/>
</dbReference>
<evidence type="ECO:0000256" key="6">
    <source>
        <dbReference type="ARBA" id="ARBA00022982"/>
    </source>
</evidence>
<keyword evidence="1" id="KW-0813">Transport</keyword>
<keyword evidence="2" id="KW-0285">Flavoprotein</keyword>
<name>A0A7K3NGW8_9BACT</name>
<dbReference type="InterPro" id="IPR017927">
    <property type="entry name" value="FAD-bd_FR_type"/>
</dbReference>
<gene>
    <name evidence="12" type="ORF">G3N56_01610</name>
</gene>
<evidence type="ECO:0000256" key="7">
    <source>
        <dbReference type="ARBA" id="ARBA00023004"/>
    </source>
</evidence>
<dbReference type="Pfam" id="PF00175">
    <property type="entry name" value="NAD_binding_1"/>
    <property type="match status" value="1"/>
</dbReference>
<dbReference type="PIRSF" id="PIRSF006816">
    <property type="entry name" value="Cyc3_hyd_g"/>
    <property type="match status" value="1"/>
</dbReference>
<dbReference type="GO" id="GO:0050660">
    <property type="term" value="F:flavin adenine dinucleotide binding"/>
    <property type="evidence" value="ECO:0007669"/>
    <property type="project" value="InterPro"/>
</dbReference>
<dbReference type="CDD" id="cd06221">
    <property type="entry name" value="sulfite_reductase_like"/>
    <property type="match status" value="1"/>
</dbReference>
<feature type="binding site" evidence="10">
    <location>
        <position position="245"/>
    </location>
    <ligand>
        <name>[2Fe-2S] cluster</name>
        <dbReference type="ChEBI" id="CHEBI:190135"/>
    </ligand>
</feature>
<dbReference type="GO" id="GO:0016491">
    <property type="term" value="F:oxidoreductase activity"/>
    <property type="evidence" value="ECO:0007669"/>
    <property type="project" value="InterPro"/>
</dbReference>
<dbReference type="InterPro" id="IPR050353">
    <property type="entry name" value="PyrK_electron_transfer"/>
</dbReference>
<dbReference type="RefSeq" id="WP_163300493.1">
    <property type="nucleotide sequence ID" value="NZ_JAAGRQ010000004.1"/>
</dbReference>
<dbReference type="InterPro" id="IPR012165">
    <property type="entry name" value="Cyt_c3_hydrogenase_gsu"/>
</dbReference>
<evidence type="ECO:0000256" key="9">
    <source>
        <dbReference type="ARBA" id="ARBA00034078"/>
    </source>
</evidence>
<evidence type="ECO:0000256" key="1">
    <source>
        <dbReference type="ARBA" id="ARBA00022448"/>
    </source>
</evidence>
<dbReference type="Gene3D" id="3.40.50.80">
    <property type="entry name" value="Nucleotide-binding domain of ferredoxin-NADP reductase (FNR) module"/>
    <property type="match status" value="1"/>
</dbReference>
<evidence type="ECO:0000256" key="5">
    <source>
        <dbReference type="ARBA" id="ARBA00022827"/>
    </source>
</evidence>
<organism evidence="12 13">
    <name type="scientific">Desulfolutivibrio sulfodismutans</name>
    <dbReference type="NCBI Taxonomy" id="63561"/>
    <lineage>
        <taxon>Bacteria</taxon>
        <taxon>Pseudomonadati</taxon>
        <taxon>Thermodesulfobacteriota</taxon>
        <taxon>Desulfovibrionia</taxon>
        <taxon>Desulfovibrionales</taxon>
        <taxon>Desulfovibrionaceae</taxon>
        <taxon>Desulfolutivibrio</taxon>
    </lineage>
</organism>
<dbReference type="EMBL" id="JAAGRQ010000004">
    <property type="protein sequence ID" value="NDY55440.1"/>
    <property type="molecule type" value="Genomic_DNA"/>
</dbReference>
<evidence type="ECO:0000256" key="3">
    <source>
        <dbReference type="ARBA" id="ARBA00022714"/>
    </source>
</evidence>
<evidence type="ECO:0000256" key="10">
    <source>
        <dbReference type="PIRSR" id="PIRSR006816-2"/>
    </source>
</evidence>